<dbReference type="PANTHER" id="PTHR31796:SF2">
    <property type="entry name" value="SUZ DOMAIN-CONTAINING PROTEIN 1"/>
    <property type="match status" value="1"/>
</dbReference>
<feature type="region of interest" description="Disordered" evidence="1">
    <location>
        <begin position="202"/>
        <end position="269"/>
    </location>
</feature>
<dbReference type="InterPro" id="IPR024771">
    <property type="entry name" value="SUZ"/>
</dbReference>
<dbReference type="PANTHER" id="PTHR31796">
    <property type="entry name" value="SUZ DOMAIN-CONTAINING PROTEIN 1"/>
    <property type="match status" value="1"/>
</dbReference>
<feature type="domain" description="SUZ" evidence="2">
    <location>
        <begin position="78"/>
        <end position="149"/>
    </location>
</feature>
<evidence type="ECO:0000259" key="2">
    <source>
        <dbReference type="PROSITE" id="PS51673"/>
    </source>
</evidence>
<name>A0A4S4LBR6_9AGAM</name>
<dbReference type="Pfam" id="PF12752">
    <property type="entry name" value="SUZ"/>
    <property type="match status" value="1"/>
</dbReference>
<evidence type="ECO:0000256" key="1">
    <source>
        <dbReference type="SAM" id="MobiDB-lite"/>
    </source>
</evidence>
<dbReference type="AlphaFoldDB" id="A0A4S4LBR6"/>
<protein>
    <recommendedName>
        <fullName evidence="2">SUZ domain-containing protein</fullName>
    </recommendedName>
</protein>
<dbReference type="OrthoDB" id="5373615at2759"/>
<keyword evidence="4" id="KW-1185">Reference proteome</keyword>
<dbReference type="PROSITE" id="PS51673">
    <property type="entry name" value="SUZ"/>
    <property type="match status" value="1"/>
</dbReference>
<gene>
    <name evidence="3" type="ORF">EW145_g2344</name>
</gene>
<dbReference type="EMBL" id="SGPK01000080">
    <property type="protein sequence ID" value="THH08985.1"/>
    <property type="molecule type" value="Genomic_DNA"/>
</dbReference>
<organism evidence="3 4">
    <name type="scientific">Phellinidium pouzarii</name>
    <dbReference type="NCBI Taxonomy" id="167371"/>
    <lineage>
        <taxon>Eukaryota</taxon>
        <taxon>Fungi</taxon>
        <taxon>Dikarya</taxon>
        <taxon>Basidiomycota</taxon>
        <taxon>Agaricomycotina</taxon>
        <taxon>Agaricomycetes</taxon>
        <taxon>Hymenochaetales</taxon>
        <taxon>Hymenochaetaceae</taxon>
        <taxon>Phellinidium</taxon>
    </lineage>
</organism>
<feature type="compositionally biased region" description="Acidic residues" evidence="1">
    <location>
        <begin position="50"/>
        <end position="65"/>
    </location>
</feature>
<accession>A0A4S4LBR6</accession>
<feature type="region of interest" description="Disordered" evidence="1">
    <location>
        <begin position="1"/>
        <end position="96"/>
    </location>
</feature>
<comment type="caution">
    <text evidence="3">The sequence shown here is derived from an EMBL/GenBank/DDBJ whole genome shotgun (WGS) entry which is preliminary data.</text>
</comment>
<reference evidence="3 4" key="1">
    <citation type="submission" date="2019-02" db="EMBL/GenBank/DDBJ databases">
        <title>Genome sequencing of the rare red list fungi Phellinidium pouzarii.</title>
        <authorList>
            <person name="Buettner E."/>
            <person name="Kellner H."/>
        </authorList>
    </citation>
    <scope>NUCLEOTIDE SEQUENCE [LARGE SCALE GENOMIC DNA]</scope>
    <source>
        <strain evidence="3 4">DSM 108285</strain>
    </source>
</reference>
<feature type="region of interest" description="Disordered" evidence="1">
    <location>
        <begin position="159"/>
        <end position="179"/>
    </location>
</feature>
<evidence type="ECO:0000313" key="3">
    <source>
        <dbReference type="EMBL" id="THH08985.1"/>
    </source>
</evidence>
<dbReference type="InterPro" id="IPR039228">
    <property type="entry name" value="SZRD1"/>
</dbReference>
<evidence type="ECO:0000313" key="4">
    <source>
        <dbReference type="Proteomes" id="UP000308199"/>
    </source>
</evidence>
<feature type="compositionally biased region" description="Polar residues" evidence="1">
    <location>
        <begin position="1"/>
        <end position="13"/>
    </location>
</feature>
<sequence>MSSTDNTTTSIPNKQFELDPWEQSSSSIDAFAPHNARSISSKAKAKPVPDDWDNDEDDEDEEEVDNAAVWRNADSKTPMPEVVLGTSTSSVAPLPPSAFQAPLRILKRPTSSFNGNGPSMISDAYSQKSLKDREAAYQAARARIFGEAASPSPAVIAADSDSAAHPLGSNSSAGDLPAPSAPPALDICAMQARAKMPNVTKTLKSKAGERTSESRSLPPSLTPPGVLCNPRGPVAPASGKQAVDGIPKSFTDVNGGGTRKGATLPLTFD</sequence>
<proteinExistence type="predicted"/>
<dbReference type="Proteomes" id="UP000308199">
    <property type="component" value="Unassembled WGS sequence"/>
</dbReference>